<dbReference type="GO" id="GO:0022857">
    <property type="term" value="F:transmembrane transporter activity"/>
    <property type="evidence" value="ECO:0007669"/>
    <property type="project" value="InterPro"/>
</dbReference>
<sequence length="409" mass="43047">MAILETSPNPAPNTRLPRTVWLLGWVSLFMDMSSELIHAVLPVYMTSVLGLSVVVVGLVEGLAEATASVLKAFSGALSDRLGKRKLLAVLGYGLSAATKPLFPLASGATEVIAARFIDRIGKGIRGAPRDALLADATPEPLRNAAYGLRQSMDTVGAFLGPLAAIGLLWWLHDRLRLLLWFGVLPAVVAVGILVFGVREPANLGARSAASRGKQPGVDKAPRFAVVRSLPRPYWGVVALAGVFTLARLSEAFLVLRGQQQGVPLLWIPLVTLLFSLVYAASAYPAGVLAQRYGRRVLLMSGMGVLLASMLLLALPGMPALWLGVALYGLHLGLTQGVFAAAVAAAAPQTLRGTAFGVYYLISGLLQLLAGFGAGWLWQDFGAPYAFGTGAALAAGALMLAAWQSRARFG</sequence>
<evidence type="ECO:0000313" key="3">
    <source>
        <dbReference type="EMBL" id="CBH96916.1"/>
    </source>
</evidence>
<comment type="caution">
    <text evidence="3">The sequence shown here is derived from an EMBL/GenBank/DDBJ whole genome shotgun (WGS) entry which is preliminary data.</text>
</comment>
<feature type="transmembrane region" description="Helical" evidence="1">
    <location>
        <begin position="320"/>
        <end position="345"/>
    </location>
</feature>
<dbReference type="CDD" id="cd17370">
    <property type="entry name" value="MFS_MJ1317_like"/>
    <property type="match status" value="1"/>
</dbReference>
<protein>
    <submittedName>
        <fullName evidence="3">Putative Permease of the major facilitator superfamily</fullName>
    </submittedName>
</protein>
<feature type="transmembrane region" description="Helical" evidence="1">
    <location>
        <begin position="177"/>
        <end position="197"/>
    </location>
</feature>
<evidence type="ECO:0000259" key="2">
    <source>
        <dbReference type="PROSITE" id="PS50850"/>
    </source>
</evidence>
<feature type="transmembrane region" description="Helical" evidence="1">
    <location>
        <begin position="265"/>
        <end position="289"/>
    </location>
</feature>
<evidence type="ECO:0000256" key="1">
    <source>
        <dbReference type="SAM" id="Phobius"/>
    </source>
</evidence>
<dbReference type="SUPFAM" id="SSF103473">
    <property type="entry name" value="MFS general substrate transporter"/>
    <property type="match status" value="1"/>
</dbReference>
<dbReference type="PROSITE" id="PS50850">
    <property type="entry name" value="MFS"/>
    <property type="match status" value="1"/>
</dbReference>
<dbReference type="Pfam" id="PF07690">
    <property type="entry name" value="MFS_1"/>
    <property type="match status" value="2"/>
</dbReference>
<feature type="domain" description="Major facilitator superfamily (MFS) profile" evidence="2">
    <location>
        <begin position="19"/>
        <end position="405"/>
    </location>
</feature>
<reference evidence="3" key="1">
    <citation type="submission" date="2009-10" db="EMBL/GenBank/DDBJ databases">
        <title>Diversity of trophic interactions inside an arsenic-rich microbial ecosystem.</title>
        <authorList>
            <person name="Bertin P.N."/>
            <person name="Heinrich-Salmeron A."/>
            <person name="Pelletier E."/>
            <person name="Goulhen-Chollet F."/>
            <person name="Arsene-Ploetze F."/>
            <person name="Gallien S."/>
            <person name="Calteau A."/>
            <person name="Vallenet D."/>
            <person name="Casiot C."/>
            <person name="Chane-Woon-Ming B."/>
            <person name="Giloteaux L."/>
            <person name="Barakat M."/>
            <person name="Bonnefoy V."/>
            <person name="Bruneel O."/>
            <person name="Chandler M."/>
            <person name="Cleiss J."/>
            <person name="Duran R."/>
            <person name="Elbaz-Poulichet F."/>
            <person name="Fonknechten N."/>
            <person name="Lauga B."/>
            <person name="Mornico D."/>
            <person name="Ortet P."/>
            <person name="Schaeffer C."/>
            <person name="Siguier P."/>
            <person name="Alexander Thil Smith A."/>
            <person name="Van Dorsselaer A."/>
            <person name="Weissenbach J."/>
            <person name="Medigue C."/>
            <person name="Le Paslier D."/>
        </authorList>
    </citation>
    <scope>NUCLEOTIDE SEQUENCE</scope>
</reference>
<keyword evidence="1" id="KW-0472">Membrane</keyword>
<gene>
    <name evidence="3" type="ORF">CARN2_1546</name>
</gene>
<feature type="transmembrane region" description="Helical" evidence="1">
    <location>
        <begin position="296"/>
        <end position="314"/>
    </location>
</feature>
<feature type="transmembrane region" description="Helical" evidence="1">
    <location>
        <begin position="152"/>
        <end position="171"/>
    </location>
</feature>
<feature type="transmembrane region" description="Helical" evidence="1">
    <location>
        <begin position="36"/>
        <end position="59"/>
    </location>
</feature>
<proteinExistence type="predicted"/>
<name>E6PPR2_9ZZZZ</name>
<dbReference type="AlphaFoldDB" id="E6PPR2"/>
<dbReference type="InterPro" id="IPR036259">
    <property type="entry name" value="MFS_trans_sf"/>
</dbReference>
<feature type="transmembrane region" description="Helical" evidence="1">
    <location>
        <begin position="232"/>
        <end position="253"/>
    </location>
</feature>
<dbReference type="EMBL" id="CABM01000036">
    <property type="protein sequence ID" value="CBH96916.1"/>
    <property type="molecule type" value="Genomic_DNA"/>
</dbReference>
<dbReference type="InterPro" id="IPR020846">
    <property type="entry name" value="MFS_dom"/>
</dbReference>
<accession>E6PPR2</accession>
<dbReference type="PANTHER" id="PTHR23518:SF2">
    <property type="entry name" value="MAJOR FACILITATOR SUPERFAMILY TRANSPORTER"/>
    <property type="match status" value="1"/>
</dbReference>
<keyword evidence="1" id="KW-0812">Transmembrane</keyword>
<feature type="transmembrane region" description="Helical" evidence="1">
    <location>
        <begin position="357"/>
        <end position="377"/>
    </location>
</feature>
<dbReference type="PANTHER" id="PTHR23518">
    <property type="entry name" value="C-METHYLTRANSFERASE"/>
    <property type="match status" value="1"/>
</dbReference>
<dbReference type="InterPro" id="IPR011701">
    <property type="entry name" value="MFS"/>
</dbReference>
<dbReference type="Gene3D" id="1.20.1250.20">
    <property type="entry name" value="MFS general substrate transporter like domains"/>
    <property type="match status" value="2"/>
</dbReference>
<feature type="transmembrane region" description="Helical" evidence="1">
    <location>
        <begin position="383"/>
        <end position="402"/>
    </location>
</feature>
<keyword evidence="1" id="KW-1133">Transmembrane helix</keyword>
<organism evidence="3">
    <name type="scientific">mine drainage metagenome</name>
    <dbReference type="NCBI Taxonomy" id="410659"/>
    <lineage>
        <taxon>unclassified sequences</taxon>
        <taxon>metagenomes</taxon>
        <taxon>ecological metagenomes</taxon>
    </lineage>
</organism>